<dbReference type="PANTHER" id="PTHR28079">
    <property type="entry name" value="RNA POLYMERASE I-SPECIFIC TRANSCRIPTION INITIATION FACTOR RRN5"/>
    <property type="match status" value="1"/>
</dbReference>
<dbReference type="GO" id="GO:0042790">
    <property type="term" value="P:nucleolar large rRNA transcription by RNA polymerase I"/>
    <property type="evidence" value="ECO:0007669"/>
    <property type="project" value="InterPro"/>
</dbReference>
<feature type="region of interest" description="Disordered" evidence="1">
    <location>
        <begin position="257"/>
        <end position="365"/>
    </location>
</feature>
<dbReference type="GO" id="GO:0000182">
    <property type="term" value="F:rDNA binding"/>
    <property type="evidence" value="ECO:0007669"/>
    <property type="project" value="TreeGrafter"/>
</dbReference>
<reference evidence="2 3" key="1">
    <citation type="journal article" date="2020" name="ISME J.">
        <title>Uncovering the hidden diversity of litter-decomposition mechanisms in mushroom-forming fungi.</title>
        <authorList>
            <person name="Floudas D."/>
            <person name="Bentzer J."/>
            <person name="Ahren D."/>
            <person name="Johansson T."/>
            <person name="Persson P."/>
            <person name="Tunlid A."/>
        </authorList>
    </citation>
    <scope>NUCLEOTIDE SEQUENCE [LARGE SCALE GENOMIC DNA]</scope>
    <source>
        <strain evidence="2 3">CBS 101986</strain>
    </source>
</reference>
<feature type="compositionally biased region" description="Basic and acidic residues" evidence="1">
    <location>
        <begin position="312"/>
        <end position="321"/>
    </location>
</feature>
<accession>A0A8H5BG54</accession>
<dbReference type="PANTHER" id="PTHR28079:SF1">
    <property type="entry name" value="RNA POLYMERASE I-SPECIFIC TRANSCRIPTION INITIATION FACTOR RRN5"/>
    <property type="match status" value="1"/>
</dbReference>
<dbReference type="GO" id="GO:0006361">
    <property type="term" value="P:transcription initiation at RNA polymerase I promoter"/>
    <property type="evidence" value="ECO:0007669"/>
    <property type="project" value="TreeGrafter"/>
</dbReference>
<keyword evidence="3" id="KW-1185">Reference proteome</keyword>
<sequence>MNITESTEASLSPDLPPQSYLNEFSRHQHEFQAHLRGRGPGTLPLPPAYLPPASYWTSVEKDRFFHGLTIYSRLRPDLIAEHIKTKNIFDVCLYLDCLEMGASQAGPVPEHYFNDEDKPRNMTEPAMEVSEEWIQYEETMAARSNAMASCPWTLGTEARAQCLCPGVRPTEEHEDQPGSSNQRKKTGKEYLAHLDFGSLFAIESIIKDEERKQDPTLDLSDVVVNADDFQATPQHQEVFGGDAEVSHTQEENVPVPNELAGNLDPHDRTAHRRLQKRLYMRRKRAEITGREVTLKAVKLRPGRTSNANKQPTESDTKKSEIEDPLTPPTLAPEREPEGSISTQNAESQVQADADGGDATVEEERRKGGLNKAYRVKQILQDDGIDAGILSKTNLDLFHLTTLSRVLKLFKSFDGPTEPADTSSISVDTLQLLSTIVVEFVSELIRRAIVSKEQEIRLKQSLPIWRYDKHEISGEHLHECLKSMGFDHLNKSNYFVREASHLHRTSPGIQDSVIATSAQVDLHAQETGFTFPESMMWCSLPAHQELYSSHDMMPNADNLILLDAEIWDDKQVSLADNAKSKVYEESLWTTHFVK</sequence>
<evidence type="ECO:0000313" key="2">
    <source>
        <dbReference type="EMBL" id="KAF5322443.1"/>
    </source>
</evidence>
<evidence type="ECO:0000256" key="1">
    <source>
        <dbReference type="SAM" id="MobiDB-lite"/>
    </source>
</evidence>
<dbReference type="OrthoDB" id="2240312at2759"/>
<protein>
    <submittedName>
        <fullName evidence="2">Uncharacterized protein</fullName>
    </submittedName>
</protein>
<dbReference type="GO" id="GO:0001181">
    <property type="term" value="F:RNA polymerase I general transcription initiation factor activity"/>
    <property type="evidence" value="ECO:0007669"/>
    <property type="project" value="TreeGrafter"/>
</dbReference>
<gene>
    <name evidence="2" type="ORF">D9619_001780</name>
</gene>
<dbReference type="Proteomes" id="UP000567179">
    <property type="component" value="Unassembled WGS sequence"/>
</dbReference>
<feature type="compositionally biased region" description="Polar residues" evidence="1">
    <location>
        <begin position="339"/>
        <end position="350"/>
    </location>
</feature>
<dbReference type="EMBL" id="JAACJJ010000028">
    <property type="protein sequence ID" value="KAF5322443.1"/>
    <property type="molecule type" value="Genomic_DNA"/>
</dbReference>
<comment type="caution">
    <text evidence="2">The sequence shown here is derived from an EMBL/GenBank/DDBJ whole genome shotgun (WGS) entry which is preliminary data.</text>
</comment>
<dbReference type="AlphaFoldDB" id="A0A8H5BG54"/>
<proteinExistence type="predicted"/>
<feature type="compositionally biased region" description="Basic residues" evidence="1">
    <location>
        <begin position="269"/>
        <end position="284"/>
    </location>
</feature>
<evidence type="ECO:0000313" key="3">
    <source>
        <dbReference type="Proteomes" id="UP000567179"/>
    </source>
</evidence>
<name>A0A8H5BG54_9AGAR</name>
<dbReference type="InterPro" id="IPR039601">
    <property type="entry name" value="Rrn5"/>
</dbReference>
<organism evidence="2 3">
    <name type="scientific">Psilocybe cf. subviscida</name>
    <dbReference type="NCBI Taxonomy" id="2480587"/>
    <lineage>
        <taxon>Eukaryota</taxon>
        <taxon>Fungi</taxon>
        <taxon>Dikarya</taxon>
        <taxon>Basidiomycota</taxon>
        <taxon>Agaricomycotina</taxon>
        <taxon>Agaricomycetes</taxon>
        <taxon>Agaricomycetidae</taxon>
        <taxon>Agaricales</taxon>
        <taxon>Agaricineae</taxon>
        <taxon>Strophariaceae</taxon>
        <taxon>Psilocybe</taxon>
    </lineage>
</organism>
<dbReference type="GO" id="GO:0000500">
    <property type="term" value="C:RNA polymerase I upstream activating factor complex"/>
    <property type="evidence" value="ECO:0007669"/>
    <property type="project" value="InterPro"/>
</dbReference>